<dbReference type="InterPro" id="IPR032466">
    <property type="entry name" value="Metal_Hydrolase"/>
</dbReference>
<name>A0ABQ6IKJ8_9MICO</name>
<evidence type="ECO:0000256" key="6">
    <source>
        <dbReference type="SAM" id="MobiDB-lite"/>
    </source>
</evidence>
<keyword evidence="4" id="KW-0479">Metal-binding</keyword>
<dbReference type="InterPro" id="IPR011059">
    <property type="entry name" value="Metal-dep_hydrolase_composite"/>
</dbReference>
<feature type="region of interest" description="Disordered" evidence="6">
    <location>
        <begin position="318"/>
        <end position="338"/>
    </location>
</feature>
<dbReference type="InterPro" id="IPR050138">
    <property type="entry name" value="DHOase/Allantoinase_Hydrolase"/>
</dbReference>
<dbReference type="Gene3D" id="2.30.40.10">
    <property type="entry name" value="Urease, subunit C, domain 1"/>
    <property type="match status" value="1"/>
</dbReference>
<dbReference type="PANTHER" id="PTHR43668">
    <property type="entry name" value="ALLANTOINASE"/>
    <property type="match status" value="1"/>
</dbReference>
<evidence type="ECO:0000256" key="2">
    <source>
        <dbReference type="ARBA" id="ARBA00002368"/>
    </source>
</evidence>
<dbReference type="SUPFAM" id="SSF52021">
    <property type="entry name" value="Carbamoyl phosphate synthetase, small subunit N-terminal domain"/>
    <property type="match status" value="1"/>
</dbReference>
<dbReference type="SMART" id="SM01097">
    <property type="entry name" value="CPSase_sm_chain"/>
    <property type="match status" value="1"/>
</dbReference>
<proteinExistence type="inferred from homology"/>
<evidence type="ECO:0000256" key="5">
    <source>
        <dbReference type="ARBA" id="ARBA00022801"/>
    </source>
</evidence>
<dbReference type="InterPro" id="IPR002195">
    <property type="entry name" value="Dihydroorotase_CS"/>
</dbReference>
<feature type="domain" description="Carbamoyl-phosphate synthase small subunit N-terminal" evidence="7">
    <location>
        <begin position="224"/>
        <end position="353"/>
    </location>
</feature>
<evidence type="ECO:0000259" key="7">
    <source>
        <dbReference type="SMART" id="SM01097"/>
    </source>
</evidence>
<feature type="region of interest" description="Disordered" evidence="6">
    <location>
        <begin position="262"/>
        <end position="305"/>
    </location>
</feature>
<keyword evidence="9" id="KW-1185">Reference proteome</keyword>
<dbReference type="SUPFAM" id="SSF51556">
    <property type="entry name" value="Metallo-dependent hydrolases"/>
    <property type="match status" value="1"/>
</dbReference>
<feature type="compositionally biased region" description="Basic residues" evidence="6">
    <location>
        <begin position="277"/>
        <end position="289"/>
    </location>
</feature>
<organism evidence="8 9">
    <name type="scientific">Demequina litorisediminis</name>
    <dbReference type="NCBI Taxonomy" id="1849022"/>
    <lineage>
        <taxon>Bacteria</taxon>
        <taxon>Bacillati</taxon>
        <taxon>Actinomycetota</taxon>
        <taxon>Actinomycetes</taxon>
        <taxon>Micrococcales</taxon>
        <taxon>Demequinaceae</taxon>
        <taxon>Demequina</taxon>
    </lineage>
</organism>
<reference evidence="9" key="1">
    <citation type="journal article" date="2019" name="Int. J. Syst. Evol. Microbiol.">
        <title>The Global Catalogue of Microorganisms (GCM) 10K type strain sequencing project: providing services to taxonomists for standard genome sequencing and annotation.</title>
        <authorList>
            <consortium name="The Broad Institute Genomics Platform"/>
            <consortium name="The Broad Institute Genome Sequencing Center for Infectious Disease"/>
            <person name="Wu L."/>
            <person name="Ma J."/>
        </authorList>
    </citation>
    <scope>NUCLEOTIDE SEQUENCE [LARGE SCALE GENOMIC DNA]</scope>
    <source>
        <strain evidence="9">NBRC 112299</strain>
    </source>
</reference>
<protein>
    <recommendedName>
        <fullName evidence="7">Carbamoyl-phosphate synthase small subunit N-terminal domain-containing protein</fullName>
    </recommendedName>
</protein>
<keyword evidence="5" id="KW-0378">Hydrolase</keyword>
<accession>A0ABQ6IKJ8</accession>
<dbReference type="SUPFAM" id="SSF51338">
    <property type="entry name" value="Composite domain of metallo-dependent hydrolases"/>
    <property type="match status" value="1"/>
</dbReference>
<evidence type="ECO:0000313" key="9">
    <source>
        <dbReference type="Proteomes" id="UP001157125"/>
    </source>
</evidence>
<evidence type="ECO:0000256" key="3">
    <source>
        <dbReference type="ARBA" id="ARBA00010286"/>
    </source>
</evidence>
<dbReference type="Proteomes" id="UP001157125">
    <property type="component" value="Unassembled WGS sequence"/>
</dbReference>
<dbReference type="PANTHER" id="PTHR43668:SF2">
    <property type="entry name" value="ALLANTOINASE"/>
    <property type="match status" value="1"/>
</dbReference>
<feature type="region of interest" description="Disordered" evidence="6">
    <location>
        <begin position="378"/>
        <end position="412"/>
    </location>
</feature>
<dbReference type="Pfam" id="PF00988">
    <property type="entry name" value="CPSase_sm_chain"/>
    <property type="match status" value="1"/>
</dbReference>
<comment type="caution">
    <text evidence="8">The sequence shown here is derived from an EMBL/GenBank/DDBJ whole genome shotgun (WGS) entry which is preliminary data.</text>
</comment>
<dbReference type="InterPro" id="IPR036480">
    <property type="entry name" value="CarbP_synth_ssu_N_sf"/>
</dbReference>
<evidence type="ECO:0000256" key="1">
    <source>
        <dbReference type="ARBA" id="ARBA00001947"/>
    </source>
</evidence>
<comment type="function">
    <text evidence="2">Catalyzes the reversible cyclization of carbamoyl aspartate to dihydroorotate.</text>
</comment>
<dbReference type="Gene3D" id="3.50.30.20">
    <property type="entry name" value="Carbamoyl-phosphate synthase small subunit, N-terminal domain"/>
    <property type="match status" value="1"/>
</dbReference>
<comment type="similarity">
    <text evidence="3">Belongs to the metallo-dependent hydrolases superfamily. DHOase family. Class I DHOase subfamily.</text>
</comment>
<evidence type="ECO:0000256" key="4">
    <source>
        <dbReference type="ARBA" id="ARBA00022723"/>
    </source>
</evidence>
<comment type="cofactor">
    <cofactor evidence="1">
        <name>Zn(2+)</name>
        <dbReference type="ChEBI" id="CHEBI:29105"/>
    </cofactor>
</comment>
<sequence length="412" mass="44933">MLAEHVGSRVHICHLSTAGSVEIVRWAKSRGIQVTAEAMPHHLLLTDESARGYDPRFKVNPPLRTQKDVDALRAGLEDGTIDIVATDHAPHPDEDKDCEWGAAAFGMIGLETALGIVQKTMVDTGRLTWRDVARILSEAPASIGRDEAHGRPLAVGEPANITLVDPAAAWTVEPHATDSRSNNSPFGGIEPARTHRRDVPAWHPHLRRRPIHRTDRRSPRVTDTTALLVLEDGRRLEGKAYGATGQTLGEIVFNTGMTGYQETLTDPSLSPPDRRHDRAAHRQHRRERRGRREPQDLGCGLCGARPRTPPLELALAAGPRGRPPRPGHRRHLGPRHPPLTRILREGVMRAGIFSGDALAPVAELVERVKGAEAMAGAHLADDASTDEPYVVEPPQALTPSPTWSPSTSASRP</sequence>
<dbReference type="Gene3D" id="3.20.20.140">
    <property type="entry name" value="Metal-dependent hydrolases"/>
    <property type="match status" value="1"/>
</dbReference>
<feature type="compositionally biased region" description="Basic residues" evidence="6">
    <location>
        <begin position="322"/>
        <end position="334"/>
    </location>
</feature>
<dbReference type="EMBL" id="BSUN01000001">
    <property type="protein sequence ID" value="GMA37682.1"/>
    <property type="molecule type" value="Genomic_DNA"/>
</dbReference>
<dbReference type="PROSITE" id="PS00483">
    <property type="entry name" value="DIHYDROOROTASE_2"/>
    <property type="match status" value="1"/>
</dbReference>
<feature type="compositionally biased region" description="Low complexity" evidence="6">
    <location>
        <begin position="398"/>
        <end position="412"/>
    </location>
</feature>
<dbReference type="InterPro" id="IPR002474">
    <property type="entry name" value="CarbamoylP_synth_ssu_N"/>
</dbReference>
<evidence type="ECO:0000313" key="8">
    <source>
        <dbReference type="EMBL" id="GMA37682.1"/>
    </source>
</evidence>
<gene>
    <name evidence="8" type="ORF">GCM10025876_38860</name>
</gene>